<gene>
    <name evidence="1" type="ORF">FWK35_00006078</name>
</gene>
<sequence length="92" mass="10962">MKLLNIESSSDVLETLPYEKVEEFQYLGTILSMKNDWSREIGSRITKSERAYFALLKFFKSKLFSKRTKIRLYTSIIRPILTYDCEVWLLQV</sequence>
<evidence type="ECO:0000313" key="1">
    <source>
        <dbReference type="EMBL" id="KAF0768006.1"/>
    </source>
</evidence>
<dbReference type="PANTHER" id="PTHR47027:SF29">
    <property type="entry name" value="C2H2-TYPE DOMAIN-CONTAINING PROTEIN"/>
    <property type="match status" value="1"/>
</dbReference>
<name>A0A6G0ZAV5_APHCR</name>
<dbReference type="EMBL" id="VUJU01000855">
    <property type="protein sequence ID" value="KAF0768006.1"/>
    <property type="molecule type" value="Genomic_DNA"/>
</dbReference>
<dbReference type="PANTHER" id="PTHR47027">
    <property type="entry name" value="REVERSE TRANSCRIPTASE DOMAIN-CONTAINING PROTEIN"/>
    <property type="match status" value="1"/>
</dbReference>
<accession>A0A6G0ZAV5</accession>
<dbReference type="Proteomes" id="UP000478052">
    <property type="component" value="Unassembled WGS sequence"/>
</dbReference>
<reference evidence="1 2" key="1">
    <citation type="submission" date="2019-08" db="EMBL/GenBank/DDBJ databases">
        <title>Whole genome of Aphis craccivora.</title>
        <authorList>
            <person name="Voronova N.V."/>
            <person name="Shulinski R.S."/>
            <person name="Bandarenka Y.V."/>
            <person name="Zhorov D.G."/>
            <person name="Warner D."/>
        </authorList>
    </citation>
    <scope>NUCLEOTIDE SEQUENCE [LARGE SCALE GENOMIC DNA]</scope>
    <source>
        <strain evidence="1">180601</strain>
        <tissue evidence="1">Whole Body</tissue>
    </source>
</reference>
<evidence type="ECO:0000313" key="2">
    <source>
        <dbReference type="Proteomes" id="UP000478052"/>
    </source>
</evidence>
<dbReference type="AlphaFoldDB" id="A0A6G0ZAV5"/>
<comment type="caution">
    <text evidence="1">The sequence shown here is derived from an EMBL/GenBank/DDBJ whole genome shotgun (WGS) entry which is preliminary data.</text>
</comment>
<dbReference type="OrthoDB" id="410404at2759"/>
<proteinExistence type="predicted"/>
<keyword evidence="2" id="KW-1185">Reference proteome</keyword>
<organism evidence="1 2">
    <name type="scientific">Aphis craccivora</name>
    <name type="common">Cowpea aphid</name>
    <dbReference type="NCBI Taxonomy" id="307492"/>
    <lineage>
        <taxon>Eukaryota</taxon>
        <taxon>Metazoa</taxon>
        <taxon>Ecdysozoa</taxon>
        <taxon>Arthropoda</taxon>
        <taxon>Hexapoda</taxon>
        <taxon>Insecta</taxon>
        <taxon>Pterygota</taxon>
        <taxon>Neoptera</taxon>
        <taxon>Paraneoptera</taxon>
        <taxon>Hemiptera</taxon>
        <taxon>Sternorrhyncha</taxon>
        <taxon>Aphidomorpha</taxon>
        <taxon>Aphidoidea</taxon>
        <taxon>Aphididae</taxon>
        <taxon>Aphidini</taxon>
        <taxon>Aphis</taxon>
        <taxon>Aphis</taxon>
    </lineage>
</organism>
<protein>
    <submittedName>
        <fullName evidence="1">MICOS complex subunit Mic60-like</fullName>
    </submittedName>
</protein>